<dbReference type="Proteomes" id="UP000825258">
    <property type="component" value="Chromosome"/>
</dbReference>
<keyword evidence="2" id="KW-1185">Reference proteome</keyword>
<sequence length="56" mass="6316">MSALIKKTNEKITAAYEYVFSTDSLKFFILLLNTKNNKGIINKKTVLGIEFSVIFG</sequence>
<proteinExistence type="predicted"/>
<evidence type="ECO:0000313" key="1">
    <source>
        <dbReference type="EMBL" id="BCY27840.1"/>
    </source>
</evidence>
<gene>
    <name evidence="1" type="ORF">KK2020170_07080</name>
</gene>
<accession>A0ABN6HTK7</accession>
<evidence type="ECO:0000313" key="2">
    <source>
        <dbReference type="Proteomes" id="UP000825258"/>
    </source>
</evidence>
<protein>
    <submittedName>
        <fullName evidence="1">Uncharacterized protein</fullName>
    </submittedName>
</protein>
<organism evidence="1 2">
    <name type="scientific">Flavobacterium okayamense</name>
    <dbReference type="NCBI Taxonomy" id="2830782"/>
    <lineage>
        <taxon>Bacteria</taxon>
        <taxon>Pseudomonadati</taxon>
        <taxon>Bacteroidota</taxon>
        <taxon>Flavobacteriia</taxon>
        <taxon>Flavobacteriales</taxon>
        <taxon>Flavobacteriaceae</taxon>
        <taxon>Flavobacterium</taxon>
    </lineage>
</organism>
<name>A0ABN6HTK7_9FLAO</name>
<reference evidence="1 2" key="1">
    <citation type="submission" date="2021-06" db="EMBL/GenBank/DDBJ databases">
        <title>Whole genome sequences of Flavobacterium sp. KK2020170 and assembly.</title>
        <authorList>
            <person name="Kitahara K."/>
            <person name="Miyoshi S."/>
            <person name="Uesaka K."/>
        </authorList>
    </citation>
    <scope>NUCLEOTIDE SEQUENCE [LARGE SCALE GENOMIC DNA]</scope>
    <source>
        <strain evidence="1 2">KK2020170</strain>
    </source>
</reference>
<dbReference type="EMBL" id="AP024749">
    <property type="protein sequence ID" value="BCY27840.1"/>
    <property type="molecule type" value="Genomic_DNA"/>
</dbReference>